<sequence length="289" mass="33911">MMKHNKSIALIICYYGKIPWYFKYFVHSFKYNPDVDLFIITDEPFDQEPLPGNIKIIRKTLSDFNVLATEKLGFRINVSRNYAYKLSEFKPAGGLLFSELLDGYDFWGYIDIDVIWGNIRDFITDELMGKYDLISGRPEWMPGCFSLYKNTDVMNTLFMQSKDYVKAFTDEQYLNFDETGFKHSAFIAGNTNLEINGGIESMMHVVQKATAANKIKPLFDFFMIEGLPGRLKWENGYLYYKNRYEVLLFHMMYLKDIYTPKKQINYIPDTFNISSTKIYHRAKSKLNGL</sequence>
<evidence type="ECO:0000313" key="2">
    <source>
        <dbReference type="Proteomes" id="UP001589828"/>
    </source>
</evidence>
<comment type="caution">
    <text evidence="1">The sequence shown here is derived from an EMBL/GenBank/DDBJ whole genome shotgun (WGS) entry which is preliminary data.</text>
</comment>
<dbReference type="EMBL" id="JBHLTS010000017">
    <property type="protein sequence ID" value="MFC0513592.1"/>
    <property type="molecule type" value="Genomic_DNA"/>
</dbReference>
<keyword evidence="2" id="KW-1185">Reference proteome</keyword>
<evidence type="ECO:0000313" key="1">
    <source>
        <dbReference type="EMBL" id="MFC0513592.1"/>
    </source>
</evidence>
<dbReference type="InterPro" id="IPR046733">
    <property type="entry name" value="DUF6625"/>
</dbReference>
<proteinExistence type="predicted"/>
<protein>
    <submittedName>
        <fullName evidence="1">DUF6625 family protein</fullName>
    </submittedName>
</protein>
<organism evidence="1 2">
    <name type="scientific">Mucilaginibacter angelicae</name>
    <dbReference type="NCBI Taxonomy" id="869718"/>
    <lineage>
        <taxon>Bacteria</taxon>
        <taxon>Pseudomonadati</taxon>
        <taxon>Bacteroidota</taxon>
        <taxon>Sphingobacteriia</taxon>
        <taxon>Sphingobacteriales</taxon>
        <taxon>Sphingobacteriaceae</taxon>
        <taxon>Mucilaginibacter</taxon>
    </lineage>
</organism>
<reference evidence="1 2" key="1">
    <citation type="submission" date="2024-09" db="EMBL/GenBank/DDBJ databases">
        <authorList>
            <person name="Sun Q."/>
            <person name="Mori K."/>
        </authorList>
    </citation>
    <scope>NUCLEOTIDE SEQUENCE [LARGE SCALE GENOMIC DNA]</scope>
    <source>
        <strain evidence="1 2">NCAIM B.02415</strain>
    </source>
</reference>
<dbReference type="Proteomes" id="UP001589828">
    <property type="component" value="Unassembled WGS sequence"/>
</dbReference>
<dbReference type="Pfam" id="PF20330">
    <property type="entry name" value="DUF6625"/>
    <property type="match status" value="1"/>
</dbReference>
<gene>
    <name evidence="1" type="ORF">ACFFGT_05245</name>
</gene>
<accession>A0ABV6L1K9</accession>
<name>A0ABV6L1K9_9SPHI</name>
<dbReference type="RefSeq" id="WP_377021457.1">
    <property type="nucleotide sequence ID" value="NZ_JBHLTS010000017.1"/>
</dbReference>